<dbReference type="InterPro" id="IPR029063">
    <property type="entry name" value="SAM-dependent_MTases_sf"/>
</dbReference>
<dbReference type="AlphaFoldDB" id="A0A382MGR1"/>
<proteinExistence type="predicted"/>
<evidence type="ECO:0000313" key="2">
    <source>
        <dbReference type="EMBL" id="SVC47840.1"/>
    </source>
</evidence>
<name>A0A382MGR1_9ZZZZ</name>
<protein>
    <recommendedName>
        <fullName evidence="1">Methyltransferase domain-containing protein</fullName>
    </recommendedName>
</protein>
<sequence length="77" mass="8302">MDEEYLRFLLPKGLRVLALGCGTGRKLASVEPSVGVGVDLSQKKLSVAAENYPKLVFIEGDIEDPEVLGRVALEGPF</sequence>
<feature type="domain" description="Methyltransferase" evidence="1">
    <location>
        <begin position="16"/>
        <end position="66"/>
    </location>
</feature>
<dbReference type="SUPFAM" id="SSF53335">
    <property type="entry name" value="S-adenosyl-L-methionine-dependent methyltransferases"/>
    <property type="match status" value="1"/>
</dbReference>
<gene>
    <name evidence="2" type="ORF">METZ01_LOCUS300694</name>
</gene>
<dbReference type="InterPro" id="IPR041698">
    <property type="entry name" value="Methyltransf_25"/>
</dbReference>
<accession>A0A382MGR1</accession>
<dbReference type="EMBL" id="UINC01093424">
    <property type="protein sequence ID" value="SVC47840.1"/>
    <property type="molecule type" value="Genomic_DNA"/>
</dbReference>
<dbReference type="Gene3D" id="3.40.50.150">
    <property type="entry name" value="Vaccinia Virus protein VP39"/>
    <property type="match status" value="1"/>
</dbReference>
<organism evidence="2">
    <name type="scientific">marine metagenome</name>
    <dbReference type="NCBI Taxonomy" id="408172"/>
    <lineage>
        <taxon>unclassified sequences</taxon>
        <taxon>metagenomes</taxon>
        <taxon>ecological metagenomes</taxon>
    </lineage>
</organism>
<feature type="non-terminal residue" evidence="2">
    <location>
        <position position="77"/>
    </location>
</feature>
<reference evidence="2" key="1">
    <citation type="submission" date="2018-05" db="EMBL/GenBank/DDBJ databases">
        <authorList>
            <person name="Lanie J.A."/>
            <person name="Ng W.-L."/>
            <person name="Kazmierczak K.M."/>
            <person name="Andrzejewski T.M."/>
            <person name="Davidsen T.M."/>
            <person name="Wayne K.J."/>
            <person name="Tettelin H."/>
            <person name="Glass J.I."/>
            <person name="Rusch D."/>
            <person name="Podicherti R."/>
            <person name="Tsui H.-C.T."/>
            <person name="Winkler M.E."/>
        </authorList>
    </citation>
    <scope>NUCLEOTIDE SEQUENCE</scope>
</reference>
<dbReference type="Pfam" id="PF13649">
    <property type="entry name" value="Methyltransf_25"/>
    <property type="match status" value="1"/>
</dbReference>
<evidence type="ECO:0000259" key="1">
    <source>
        <dbReference type="Pfam" id="PF13649"/>
    </source>
</evidence>